<organism evidence="1 2">
    <name type="scientific">Stephania yunnanensis</name>
    <dbReference type="NCBI Taxonomy" id="152371"/>
    <lineage>
        <taxon>Eukaryota</taxon>
        <taxon>Viridiplantae</taxon>
        <taxon>Streptophyta</taxon>
        <taxon>Embryophyta</taxon>
        <taxon>Tracheophyta</taxon>
        <taxon>Spermatophyta</taxon>
        <taxon>Magnoliopsida</taxon>
        <taxon>Ranunculales</taxon>
        <taxon>Menispermaceae</taxon>
        <taxon>Menispermoideae</taxon>
        <taxon>Cissampelideae</taxon>
        <taxon>Stephania</taxon>
    </lineage>
</organism>
<comment type="caution">
    <text evidence="1">The sequence shown here is derived from an EMBL/GenBank/DDBJ whole genome shotgun (WGS) entry which is preliminary data.</text>
</comment>
<dbReference type="EMBL" id="JBBNAF010000006">
    <property type="protein sequence ID" value="KAK9134986.1"/>
    <property type="molecule type" value="Genomic_DNA"/>
</dbReference>
<dbReference type="AlphaFoldDB" id="A0AAP0JK64"/>
<sequence length="160" mass="17915">MSPPCHVHIISIENMIRDHVLVCLKNPKPLSLCISFSLCISVARCLLLVHPSVASLFVHFSLSLHLRLTELSVPLSFSPSSRSLPHRALCVYCRDASAAAVAVRRKKASAVYRKKASVVRCKKPFVRRRHVFHQSLPALSASLCIRVDHCSHSRQSLLCW</sequence>
<protein>
    <submittedName>
        <fullName evidence="1">Uncharacterized protein</fullName>
    </submittedName>
</protein>
<name>A0AAP0JK64_9MAGN</name>
<evidence type="ECO:0000313" key="1">
    <source>
        <dbReference type="EMBL" id="KAK9134986.1"/>
    </source>
</evidence>
<proteinExistence type="predicted"/>
<keyword evidence="2" id="KW-1185">Reference proteome</keyword>
<evidence type="ECO:0000313" key="2">
    <source>
        <dbReference type="Proteomes" id="UP001420932"/>
    </source>
</evidence>
<dbReference type="Proteomes" id="UP001420932">
    <property type="component" value="Unassembled WGS sequence"/>
</dbReference>
<gene>
    <name evidence="1" type="ORF">Syun_014316</name>
</gene>
<reference evidence="1 2" key="1">
    <citation type="submission" date="2024-01" db="EMBL/GenBank/DDBJ databases">
        <title>Genome assemblies of Stephania.</title>
        <authorList>
            <person name="Yang L."/>
        </authorList>
    </citation>
    <scope>NUCLEOTIDE SEQUENCE [LARGE SCALE GENOMIC DNA]</scope>
    <source>
        <strain evidence="1">YNDBR</strain>
        <tissue evidence="1">Leaf</tissue>
    </source>
</reference>
<accession>A0AAP0JK64</accession>